<name>A0A5C5YS91_9BACT</name>
<keyword evidence="1" id="KW-0479">Metal-binding</keyword>
<dbReference type="GO" id="GO:0005344">
    <property type="term" value="F:oxygen carrier activity"/>
    <property type="evidence" value="ECO:0007669"/>
    <property type="project" value="UniProtKB-KW"/>
</dbReference>
<keyword evidence="4" id="KW-1185">Reference proteome</keyword>
<organism evidence="3 4">
    <name type="scientific">Posidoniimonas polymericola</name>
    <dbReference type="NCBI Taxonomy" id="2528002"/>
    <lineage>
        <taxon>Bacteria</taxon>
        <taxon>Pseudomonadati</taxon>
        <taxon>Planctomycetota</taxon>
        <taxon>Planctomycetia</taxon>
        <taxon>Pirellulales</taxon>
        <taxon>Lacipirellulaceae</taxon>
        <taxon>Posidoniimonas</taxon>
    </lineage>
</organism>
<dbReference type="PANTHER" id="PTHR43396:SF6">
    <property type="entry name" value="ABL201WP"/>
    <property type="match status" value="1"/>
</dbReference>
<keyword evidence="1" id="KW-0813">Transport</keyword>
<comment type="similarity">
    <text evidence="1">Belongs to the globin family.</text>
</comment>
<dbReference type="PANTHER" id="PTHR43396">
    <property type="entry name" value="FLAVOHEMOPROTEIN"/>
    <property type="match status" value="1"/>
</dbReference>
<dbReference type="GO" id="GO:0008941">
    <property type="term" value="F:nitric oxide dioxygenase NAD(P)H activity"/>
    <property type="evidence" value="ECO:0007669"/>
    <property type="project" value="TreeGrafter"/>
</dbReference>
<keyword evidence="1" id="KW-0561">Oxygen transport</keyword>
<dbReference type="SUPFAM" id="SSF46458">
    <property type="entry name" value="Globin-like"/>
    <property type="match status" value="1"/>
</dbReference>
<dbReference type="Pfam" id="PF00042">
    <property type="entry name" value="Globin"/>
    <property type="match status" value="1"/>
</dbReference>
<gene>
    <name evidence="3" type="primary">vhb</name>
    <name evidence="3" type="ORF">Pla123a_16380</name>
</gene>
<dbReference type="GO" id="GO:0020037">
    <property type="term" value="F:heme binding"/>
    <property type="evidence" value="ECO:0007669"/>
    <property type="project" value="InterPro"/>
</dbReference>
<keyword evidence="1" id="KW-0408">Iron</keyword>
<reference evidence="3 4" key="1">
    <citation type="submission" date="2019-02" db="EMBL/GenBank/DDBJ databases">
        <title>Deep-cultivation of Planctomycetes and their phenomic and genomic characterization uncovers novel biology.</title>
        <authorList>
            <person name="Wiegand S."/>
            <person name="Jogler M."/>
            <person name="Boedeker C."/>
            <person name="Pinto D."/>
            <person name="Vollmers J."/>
            <person name="Rivas-Marin E."/>
            <person name="Kohn T."/>
            <person name="Peeters S.H."/>
            <person name="Heuer A."/>
            <person name="Rast P."/>
            <person name="Oberbeckmann S."/>
            <person name="Bunk B."/>
            <person name="Jeske O."/>
            <person name="Meyerdierks A."/>
            <person name="Storesund J.E."/>
            <person name="Kallscheuer N."/>
            <person name="Luecker S."/>
            <person name="Lage O.M."/>
            <person name="Pohl T."/>
            <person name="Merkel B.J."/>
            <person name="Hornburger P."/>
            <person name="Mueller R.-W."/>
            <person name="Bruemmer F."/>
            <person name="Labrenz M."/>
            <person name="Spormann A.M."/>
            <person name="Op Den Camp H."/>
            <person name="Overmann J."/>
            <person name="Amann R."/>
            <person name="Jetten M.S.M."/>
            <person name="Mascher T."/>
            <person name="Medema M.H."/>
            <person name="Devos D.P."/>
            <person name="Kaster A.-K."/>
            <person name="Ovreas L."/>
            <person name="Rohde M."/>
            <person name="Galperin M.Y."/>
            <person name="Jogler C."/>
        </authorList>
    </citation>
    <scope>NUCLEOTIDE SEQUENCE [LARGE SCALE GENOMIC DNA]</scope>
    <source>
        <strain evidence="3 4">Pla123a</strain>
    </source>
</reference>
<dbReference type="InterPro" id="IPR009050">
    <property type="entry name" value="Globin-like_sf"/>
</dbReference>
<evidence type="ECO:0000313" key="3">
    <source>
        <dbReference type="EMBL" id="TWT77842.1"/>
    </source>
</evidence>
<dbReference type="PRINTS" id="PR00188">
    <property type="entry name" value="PLANTGLOBIN"/>
</dbReference>
<dbReference type="InterPro" id="IPR012292">
    <property type="entry name" value="Globin/Proto"/>
</dbReference>
<dbReference type="CDD" id="cd12131">
    <property type="entry name" value="HGbI-like"/>
    <property type="match status" value="1"/>
</dbReference>
<sequence>MTPTQIALVQDSWAKVAPSADQVAELFYGRLFEIAPEVRPLFKSDIKGQGQKLMQMISVAVNGLPKLDAIVPAVEQLGVRHLDYQVEPAHYDTVGEALLWTLKQGLGEDFTPEVRQAWTETYVTLATVMKEAAAATV</sequence>
<dbReference type="GO" id="GO:0071500">
    <property type="term" value="P:cellular response to nitrosative stress"/>
    <property type="evidence" value="ECO:0007669"/>
    <property type="project" value="TreeGrafter"/>
</dbReference>
<dbReference type="Proteomes" id="UP000318478">
    <property type="component" value="Unassembled WGS sequence"/>
</dbReference>
<evidence type="ECO:0000313" key="4">
    <source>
        <dbReference type="Proteomes" id="UP000318478"/>
    </source>
</evidence>
<dbReference type="RefSeq" id="WP_146585710.1">
    <property type="nucleotide sequence ID" value="NZ_SJPO01000003.1"/>
</dbReference>
<feature type="domain" description="Globin" evidence="2">
    <location>
        <begin position="27"/>
        <end position="129"/>
    </location>
</feature>
<dbReference type="GO" id="GO:0071949">
    <property type="term" value="F:FAD binding"/>
    <property type="evidence" value="ECO:0007669"/>
    <property type="project" value="TreeGrafter"/>
</dbReference>
<proteinExistence type="inferred from homology"/>
<accession>A0A5C5YS91</accession>
<dbReference type="Gene3D" id="1.10.490.10">
    <property type="entry name" value="Globins"/>
    <property type="match status" value="1"/>
</dbReference>
<dbReference type="OrthoDB" id="9801223at2"/>
<dbReference type="InterPro" id="IPR000971">
    <property type="entry name" value="Globin"/>
</dbReference>
<dbReference type="EMBL" id="SJPO01000003">
    <property type="protein sequence ID" value="TWT77842.1"/>
    <property type="molecule type" value="Genomic_DNA"/>
</dbReference>
<evidence type="ECO:0000256" key="1">
    <source>
        <dbReference type="RuleBase" id="RU000356"/>
    </source>
</evidence>
<evidence type="ECO:0000259" key="2">
    <source>
        <dbReference type="Pfam" id="PF00042"/>
    </source>
</evidence>
<dbReference type="AlphaFoldDB" id="A0A5C5YS91"/>
<dbReference type="GO" id="GO:0019825">
    <property type="term" value="F:oxygen binding"/>
    <property type="evidence" value="ECO:0007669"/>
    <property type="project" value="InterPro"/>
</dbReference>
<comment type="caution">
    <text evidence="3">The sequence shown here is derived from an EMBL/GenBank/DDBJ whole genome shotgun (WGS) entry which is preliminary data.</text>
</comment>
<dbReference type="GO" id="GO:0046210">
    <property type="term" value="P:nitric oxide catabolic process"/>
    <property type="evidence" value="ECO:0007669"/>
    <property type="project" value="TreeGrafter"/>
</dbReference>
<protein>
    <submittedName>
        <fullName evidence="3">Bacterial hemoglobin</fullName>
    </submittedName>
</protein>
<keyword evidence="1" id="KW-0349">Heme</keyword>